<protein>
    <submittedName>
        <fullName evidence="1">Uncharacterized protein</fullName>
    </submittedName>
</protein>
<sequence>MFSLLTHDDCSAIHPSCLIVKFADDTAVVGRIANNDESDYRQEVEHLEGWCRQNNLCINVKKTKEMIVDFRRGRHLPSPLYIGGTAVEVVSSFQTLDPPELNLPRRLTLKSYHQHSALITMSTDISLPRKAQRNYPPRPFITRIHHYQTKKRILKLPREAGSLSFRGSDIHIYLDYSVEIVKKRAAYFTVKSQLRNAGLAYRMLFPAKLQVANRNDNTITCLFLNGNGNESMSPVEQKYIAAGNGIPKCSKCSREKPETARPLERKGKERKGNKRNKSHWMQVGHPRQDTIWSTFETRA</sequence>
<name>A0ACB8WF38_9TELE</name>
<accession>A0ACB8WF38</accession>
<comment type="caution">
    <text evidence="1">The sequence shown here is derived from an EMBL/GenBank/DDBJ whole genome shotgun (WGS) entry which is preliminary data.</text>
</comment>
<reference evidence="1" key="1">
    <citation type="submission" date="2022-04" db="EMBL/GenBank/DDBJ databases">
        <title>Jade perch genome.</title>
        <authorList>
            <person name="Chao B."/>
        </authorList>
    </citation>
    <scope>NUCLEOTIDE SEQUENCE</scope>
    <source>
        <strain evidence="1">CB-2022</strain>
    </source>
</reference>
<organism evidence="1 2">
    <name type="scientific">Scortum barcoo</name>
    <name type="common">barcoo grunter</name>
    <dbReference type="NCBI Taxonomy" id="214431"/>
    <lineage>
        <taxon>Eukaryota</taxon>
        <taxon>Metazoa</taxon>
        <taxon>Chordata</taxon>
        <taxon>Craniata</taxon>
        <taxon>Vertebrata</taxon>
        <taxon>Euteleostomi</taxon>
        <taxon>Actinopterygii</taxon>
        <taxon>Neopterygii</taxon>
        <taxon>Teleostei</taxon>
        <taxon>Neoteleostei</taxon>
        <taxon>Acanthomorphata</taxon>
        <taxon>Eupercaria</taxon>
        <taxon>Centrarchiformes</taxon>
        <taxon>Terapontoidei</taxon>
        <taxon>Terapontidae</taxon>
        <taxon>Scortum</taxon>
    </lineage>
</organism>
<keyword evidence="2" id="KW-1185">Reference proteome</keyword>
<gene>
    <name evidence="1" type="ORF">L3Q82_000596</name>
</gene>
<evidence type="ECO:0000313" key="2">
    <source>
        <dbReference type="Proteomes" id="UP000831701"/>
    </source>
</evidence>
<proteinExistence type="predicted"/>
<dbReference type="EMBL" id="CM041540">
    <property type="protein sequence ID" value="KAI3366461.1"/>
    <property type="molecule type" value="Genomic_DNA"/>
</dbReference>
<evidence type="ECO:0000313" key="1">
    <source>
        <dbReference type="EMBL" id="KAI3366461.1"/>
    </source>
</evidence>
<dbReference type="Proteomes" id="UP000831701">
    <property type="component" value="Chromosome 10"/>
</dbReference>